<dbReference type="PANTHER" id="PTHR15654">
    <property type="entry name" value="COILED-COIL DOMAIN-CONTAINING PROTEIN 113-RELATED"/>
    <property type="match status" value="1"/>
</dbReference>
<dbReference type="EMBL" id="AAZO01004003">
    <property type="status" value="NOT_ANNOTATED_CDS"/>
    <property type="molecule type" value="Genomic_DNA"/>
</dbReference>
<dbReference type="OMA" id="RYEPIME"/>
<dbReference type="GO" id="GO:0005930">
    <property type="term" value="C:axoneme"/>
    <property type="evidence" value="ECO:0007669"/>
    <property type="project" value="TreeGrafter"/>
</dbReference>
<comment type="subcellular location">
    <subcellularLocation>
        <location evidence="1">Cell projection</location>
        <location evidence="1">Cilium</location>
    </subcellularLocation>
</comment>
<reference evidence="7" key="1">
    <citation type="submission" date="2007-04" db="EMBL/GenBank/DDBJ databases">
        <title>Annotation of Pediculus humanus corporis strain USDA.</title>
        <authorList>
            <person name="Kirkness E."/>
            <person name="Hannick L."/>
            <person name="Hass B."/>
            <person name="Bruggner R."/>
            <person name="Lawson D."/>
            <person name="Bidwell S."/>
            <person name="Joardar V."/>
            <person name="Caler E."/>
            <person name="Walenz B."/>
            <person name="Inman J."/>
            <person name="Schobel S."/>
            <person name="Galinsky K."/>
            <person name="Amedeo P."/>
            <person name="Strausberg R."/>
        </authorList>
    </citation>
    <scope>NUCLEOTIDE SEQUENCE</scope>
    <source>
        <strain evidence="7">USDA</strain>
    </source>
</reference>
<dbReference type="Proteomes" id="UP000009046">
    <property type="component" value="Unassembled WGS sequence"/>
</dbReference>
<organism>
    <name type="scientific">Pediculus humanus subsp. corporis</name>
    <name type="common">Body louse</name>
    <dbReference type="NCBI Taxonomy" id="121224"/>
    <lineage>
        <taxon>Eukaryota</taxon>
        <taxon>Metazoa</taxon>
        <taxon>Ecdysozoa</taxon>
        <taxon>Arthropoda</taxon>
        <taxon>Hexapoda</taxon>
        <taxon>Insecta</taxon>
        <taxon>Pterygota</taxon>
        <taxon>Neoptera</taxon>
        <taxon>Paraneoptera</taxon>
        <taxon>Psocodea</taxon>
        <taxon>Troctomorpha</taxon>
        <taxon>Phthiraptera</taxon>
        <taxon>Anoplura</taxon>
        <taxon>Pediculidae</taxon>
        <taxon>Pediculus</taxon>
    </lineage>
</organism>
<evidence type="ECO:0000256" key="5">
    <source>
        <dbReference type="SAM" id="MobiDB-lite"/>
    </source>
</evidence>
<reference evidence="7" key="2">
    <citation type="submission" date="2007-04" db="EMBL/GenBank/DDBJ databases">
        <title>The genome of the human body louse.</title>
        <authorList>
            <consortium name="The Human Body Louse Genome Consortium"/>
            <person name="Kirkness E."/>
            <person name="Walenz B."/>
            <person name="Hass B."/>
            <person name="Bruggner R."/>
            <person name="Strausberg R."/>
        </authorList>
    </citation>
    <scope>NUCLEOTIDE SEQUENCE</scope>
    <source>
        <strain evidence="7">USDA</strain>
    </source>
</reference>
<evidence type="ECO:0000313" key="9">
    <source>
        <dbReference type="Proteomes" id="UP000009046"/>
    </source>
</evidence>
<dbReference type="KEGG" id="phu:Phum_PHUM343940"/>
<dbReference type="HOGENOM" id="CLU_598957_0_0_1"/>
<evidence type="ECO:0000256" key="1">
    <source>
        <dbReference type="ARBA" id="ARBA00004138"/>
    </source>
</evidence>
<dbReference type="GO" id="GO:0060271">
    <property type="term" value="P:cilium assembly"/>
    <property type="evidence" value="ECO:0007669"/>
    <property type="project" value="TreeGrafter"/>
</dbReference>
<feature type="coiled-coil region" evidence="4">
    <location>
        <begin position="347"/>
        <end position="374"/>
    </location>
</feature>
<keyword evidence="2 4" id="KW-0175">Coiled coil</keyword>
<evidence type="ECO:0000313" key="8">
    <source>
        <dbReference type="EnsemblMetazoa" id="PHUM343940-PA"/>
    </source>
</evidence>
<feature type="region of interest" description="Disordered" evidence="5">
    <location>
        <begin position="428"/>
        <end position="457"/>
    </location>
</feature>
<dbReference type="PANTHER" id="PTHR15654:SF1">
    <property type="entry name" value="COILED-COIL DOMAIN-CONTAINING PROTEIN 96"/>
    <property type="match status" value="1"/>
</dbReference>
<dbReference type="AlphaFoldDB" id="E0VNS4"/>
<name>E0VNS4_PEDHC</name>
<feature type="compositionally biased region" description="Basic and acidic residues" evidence="5">
    <location>
        <begin position="445"/>
        <end position="457"/>
    </location>
</feature>
<dbReference type="GO" id="GO:0036064">
    <property type="term" value="C:ciliary basal body"/>
    <property type="evidence" value="ECO:0007669"/>
    <property type="project" value="TreeGrafter"/>
</dbReference>
<evidence type="ECO:0000256" key="4">
    <source>
        <dbReference type="SAM" id="Coils"/>
    </source>
</evidence>
<dbReference type="eggNOG" id="ENOG502QS75">
    <property type="taxonomic scope" value="Eukaryota"/>
</dbReference>
<keyword evidence="3" id="KW-0966">Cell projection</keyword>
<dbReference type="STRING" id="121224.E0VNS4"/>
<feature type="coiled-coil region" evidence="4">
    <location>
        <begin position="284"/>
        <end position="318"/>
    </location>
</feature>
<feature type="domain" description="CCDC113/CCDC96 coiled-coil" evidence="6">
    <location>
        <begin position="247"/>
        <end position="410"/>
    </location>
</feature>
<dbReference type="GeneID" id="8231854"/>
<dbReference type="VEuPathDB" id="VectorBase:PHUM343940"/>
<accession>E0VNS4</accession>
<dbReference type="CTD" id="8231854"/>
<feature type="coiled-coil region" evidence="4">
    <location>
        <begin position="174"/>
        <end position="208"/>
    </location>
</feature>
<evidence type="ECO:0000256" key="2">
    <source>
        <dbReference type="ARBA" id="ARBA00023054"/>
    </source>
</evidence>
<evidence type="ECO:0000259" key="6">
    <source>
        <dbReference type="Pfam" id="PF13870"/>
    </source>
</evidence>
<dbReference type="EnsemblMetazoa" id="PHUM343940-RA">
    <property type="protein sequence ID" value="PHUM343940-PA"/>
    <property type="gene ID" value="PHUM343940"/>
</dbReference>
<sequence length="457" mass="54047">MSDENINVTFKKSNEEFFERESDLGDEIYGEDVFQPFITKPKEILGESDGKSWECLGEYGELEGYYLYPKQAAESSDIWEVHSIPSLPETPEVSEVEETEEEKEIRREREMLLDKIKHKTIERLLLRRKNAFLQAKLGELFKKRRMDNVFKEDPKGLDIEGKYLKKLFAFKEFKLAQKSEIESLTLKMEEYEIQTKNLEGELEEKLKNYVNRAKEVSMNLIYSKTGKKINEETVDRLLSRQILKFEEKGKRKLQLIKIKNLLEEKEQQLREMQYFGNGLHIADYEQMKIDNQNYNDKIEEKEEELTNIRSKTQTVIQNLANVREKAYAVEGDIELMEEKMYDIETSLLEVKEDLTKARKRRDNLREEFGRLKCSSGLLTRNKLLRDFERSIAEGKRFQKSLSVVKKAMEEKFKQESEITNLLLNKEKESSLEKLQPKAPVKKEKKKELKKSVDRITL</sequence>
<dbReference type="InterPro" id="IPR051885">
    <property type="entry name" value="CC_CF"/>
</dbReference>
<evidence type="ECO:0000256" key="3">
    <source>
        <dbReference type="ARBA" id="ARBA00023273"/>
    </source>
</evidence>
<dbReference type="OrthoDB" id="10254794at2759"/>
<proteinExistence type="predicted"/>
<reference evidence="8" key="3">
    <citation type="submission" date="2020-05" db="UniProtKB">
        <authorList>
            <consortium name="EnsemblMetazoa"/>
        </authorList>
    </citation>
    <scope>IDENTIFICATION</scope>
    <source>
        <strain evidence="8">USDA</strain>
    </source>
</reference>
<dbReference type="EMBL" id="DS235346">
    <property type="protein sequence ID" value="EEB15030.1"/>
    <property type="molecule type" value="Genomic_DNA"/>
</dbReference>
<dbReference type="RefSeq" id="XP_002427768.1">
    <property type="nucleotide sequence ID" value="XM_002427723.1"/>
</dbReference>
<protein>
    <submittedName>
        <fullName evidence="7 8">Coiled-coil domain-containing protein, putative</fullName>
    </submittedName>
</protein>
<gene>
    <name evidence="8" type="primary">8231854</name>
    <name evidence="7" type="ORF">Phum_PHUM343940</name>
</gene>
<dbReference type="Pfam" id="PF13870">
    <property type="entry name" value="CCDC113_CCDC96_CC"/>
    <property type="match status" value="1"/>
</dbReference>
<evidence type="ECO:0000313" key="7">
    <source>
        <dbReference type="EMBL" id="EEB15030.1"/>
    </source>
</evidence>
<dbReference type="InterPro" id="IPR025254">
    <property type="entry name" value="CCDC113/CCDC96_CC"/>
</dbReference>
<keyword evidence="9" id="KW-1185">Reference proteome</keyword>
<dbReference type="InParanoid" id="E0VNS4"/>